<dbReference type="RefSeq" id="WP_170031500.1">
    <property type="nucleotide sequence ID" value="NZ_JABDTL010000001.1"/>
</dbReference>
<keyword evidence="2 5" id="KW-0808">Transferase</keyword>
<evidence type="ECO:0000313" key="5">
    <source>
        <dbReference type="EMBL" id="MBB6068950.1"/>
    </source>
</evidence>
<dbReference type="InterPro" id="IPR041698">
    <property type="entry name" value="Methyltransf_25"/>
</dbReference>
<comment type="caution">
    <text evidence="5">The sequence shown here is derived from an EMBL/GenBank/DDBJ whole genome shotgun (WGS) entry which is preliminary data.</text>
</comment>
<proteinExistence type="predicted"/>
<dbReference type="GO" id="GO:0032259">
    <property type="term" value="P:methylation"/>
    <property type="evidence" value="ECO:0007669"/>
    <property type="project" value="UniProtKB-KW"/>
</dbReference>
<dbReference type="InterPro" id="IPR029063">
    <property type="entry name" value="SAM-dependent_MTases_sf"/>
</dbReference>
<dbReference type="Pfam" id="PF13649">
    <property type="entry name" value="Methyltransf_25"/>
    <property type="match status" value="1"/>
</dbReference>
<dbReference type="CDD" id="cd02440">
    <property type="entry name" value="AdoMet_MTases"/>
    <property type="match status" value="1"/>
</dbReference>
<protein>
    <submittedName>
        <fullName evidence="5">SAM-dependent methyltransferase</fullName>
    </submittedName>
</protein>
<dbReference type="PANTHER" id="PTHR43464">
    <property type="entry name" value="METHYLTRANSFERASE"/>
    <property type="match status" value="1"/>
</dbReference>
<evidence type="ECO:0000256" key="2">
    <source>
        <dbReference type="ARBA" id="ARBA00022679"/>
    </source>
</evidence>
<dbReference type="Gene3D" id="3.40.50.150">
    <property type="entry name" value="Vaccinia Virus protein VP39"/>
    <property type="match status" value="1"/>
</dbReference>
<reference evidence="5 6" key="1">
    <citation type="submission" date="2020-08" db="EMBL/GenBank/DDBJ databases">
        <title>Genomic Encyclopedia of Type Strains, Phase IV (KMG-IV): sequencing the most valuable type-strain genomes for metagenomic binning, comparative biology and taxonomic classification.</title>
        <authorList>
            <person name="Goeker M."/>
        </authorList>
    </citation>
    <scope>NUCLEOTIDE SEQUENCE [LARGE SCALE GENOMIC DNA]</scope>
    <source>
        <strain evidence="5 6">DSM 29007</strain>
    </source>
</reference>
<evidence type="ECO:0000256" key="3">
    <source>
        <dbReference type="ARBA" id="ARBA00022691"/>
    </source>
</evidence>
<dbReference type="EMBL" id="JACHIA010000001">
    <property type="protein sequence ID" value="MBB6068950.1"/>
    <property type="molecule type" value="Genomic_DNA"/>
</dbReference>
<evidence type="ECO:0000313" key="6">
    <source>
        <dbReference type="Proteomes" id="UP000582837"/>
    </source>
</evidence>
<name>A0A841GPP8_9BACT</name>
<dbReference type="Proteomes" id="UP000582837">
    <property type="component" value="Unassembled WGS sequence"/>
</dbReference>
<organism evidence="5 6">
    <name type="scientific">Longimicrobium terrae</name>
    <dbReference type="NCBI Taxonomy" id="1639882"/>
    <lineage>
        <taxon>Bacteria</taxon>
        <taxon>Pseudomonadati</taxon>
        <taxon>Gemmatimonadota</taxon>
        <taxon>Longimicrobiia</taxon>
        <taxon>Longimicrobiales</taxon>
        <taxon>Longimicrobiaceae</taxon>
        <taxon>Longimicrobium</taxon>
    </lineage>
</organism>
<feature type="domain" description="Methyltransferase" evidence="4">
    <location>
        <begin position="41"/>
        <end position="139"/>
    </location>
</feature>
<keyword evidence="6" id="KW-1185">Reference proteome</keyword>
<dbReference type="PANTHER" id="PTHR43464:SF19">
    <property type="entry name" value="UBIQUINONE BIOSYNTHESIS O-METHYLTRANSFERASE, MITOCHONDRIAL"/>
    <property type="match status" value="1"/>
</dbReference>
<evidence type="ECO:0000256" key="1">
    <source>
        <dbReference type="ARBA" id="ARBA00022603"/>
    </source>
</evidence>
<dbReference type="AlphaFoldDB" id="A0A841GPP8"/>
<keyword evidence="3" id="KW-0949">S-adenosyl-L-methionine</keyword>
<evidence type="ECO:0000259" key="4">
    <source>
        <dbReference type="Pfam" id="PF13649"/>
    </source>
</evidence>
<sequence>MSNFSPDFFDSIYASTPPWEIDGPQPAISALLDEHPPTAPVLDAGCGSGDHAIAIARRGLRVLGIDVVEAAIAQARDKARALPPDAGDLLEFQVADALRPTLLERRFGAVVDSGFFHLFEQDQRDRLAEEFAAVLIPGGRLYLLEFAVEFPLPTTPRKVTDDELRARFSTERGWRILALRPAQFQSRIAPVPAVAACIERLPADHA</sequence>
<dbReference type="SUPFAM" id="SSF53335">
    <property type="entry name" value="S-adenosyl-L-methionine-dependent methyltransferases"/>
    <property type="match status" value="1"/>
</dbReference>
<gene>
    <name evidence="5" type="ORF">HNQ61_000561</name>
</gene>
<accession>A0A841GPP8</accession>
<dbReference type="GO" id="GO:0008168">
    <property type="term" value="F:methyltransferase activity"/>
    <property type="evidence" value="ECO:0007669"/>
    <property type="project" value="UniProtKB-KW"/>
</dbReference>
<keyword evidence="1 5" id="KW-0489">Methyltransferase</keyword>